<accession>K9VX55</accession>
<dbReference type="HOGENOM" id="CLU_3116943_0_0_3"/>
<dbReference type="AlphaFoldDB" id="K9VX55"/>
<name>K9VX55_9CYAN</name>
<keyword evidence="2" id="KW-1185">Reference proteome</keyword>
<evidence type="ECO:0000313" key="1">
    <source>
        <dbReference type="EMBL" id="AFZ12693.1"/>
    </source>
</evidence>
<reference evidence="1 2" key="1">
    <citation type="submission" date="2012-06" db="EMBL/GenBank/DDBJ databases">
        <title>Finished chromosome of genome of Crinalium epipsammum PCC 9333.</title>
        <authorList>
            <consortium name="US DOE Joint Genome Institute"/>
            <person name="Gugger M."/>
            <person name="Coursin T."/>
            <person name="Rippka R."/>
            <person name="Tandeau De Marsac N."/>
            <person name="Huntemann M."/>
            <person name="Wei C.-L."/>
            <person name="Han J."/>
            <person name="Detter J.C."/>
            <person name="Han C."/>
            <person name="Tapia R."/>
            <person name="Davenport K."/>
            <person name="Daligault H."/>
            <person name="Erkkila T."/>
            <person name="Gu W."/>
            <person name="Munk A.C.C."/>
            <person name="Teshima H."/>
            <person name="Xu Y."/>
            <person name="Chain P."/>
            <person name="Chen A."/>
            <person name="Krypides N."/>
            <person name="Mavromatis K."/>
            <person name="Markowitz V."/>
            <person name="Szeto E."/>
            <person name="Ivanova N."/>
            <person name="Mikhailova N."/>
            <person name="Ovchinnikova G."/>
            <person name="Pagani I."/>
            <person name="Pati A."/>
            <person name="Goodwin L."/>
            <person name="Peters L."/>
            <person name="Pitluck S."/>
            <person name="Woyke T."/>
            <person name="Kerfeld C."/>
        </authorList>
    </citation>
    <scope>NUCLEOTIDE SEQUENCE [LARGE SCALE GENOMIC DNA]</scope>
    <source>
        <strain evidence="1 2">PCC 9333</strain>
    </source>
</reference>
<sequence length="50" mass="5913">MESLAYIYIAQAYEEATLKYQQVYKLVHTVETNVNKTEVKLLRTYADLKK</sequence>
<protein>
    <submittedName>
        <fullName evidence="1">Uncharacterized protein</fullName>
    </submittedName>
</protein>
<dbReference type="RefSeq" id="WP_015202810.1">
    <property type="nucleotide sequence ID" value="NC_019753.1"/>
</dbReference>
<proteinExistence type="predicted"/>
<dbReference type="Proteomes" id="UP000010472">
    <property type="component" value="Chromosome"/>
</dbReference>
<dbReference type="EMBL" id="CP003620">
    <property type="protein sequence ID" value="AFZ12693.1"/>
    <property type="molecule type" value="Genomic_DNA"/>
</dbReference>
<gene>
    <name evidence="1" type="ORF">Cri9333_1808</name>
</gene>
<organism evidence="1 2">
    <name type="scientific">Crinalium epipsammum PCC 9333</name>
    <dbReference type="NCBI Taxonomy" id="1173022"/>
    <lineage>
        <taxon>Bacteria</taxon>
        <taxon>Bacillati</taxon>
        <taxon>Cyanobacteriota</taxon>
        <taxon>Cyanophyceae</taxon>
        <taxon>Gomontiellales</taxon>
        <taxon>Gomontiellaceae</taxon>
        <taxon>Crinalium</taxon>
    </lineage>
</organism>
<dbReference type="KEGG" id="cep:Cri9333_1808"/>
<evidence type="ECO:0000313" key="2">
    <source>
        <dbReference type="Proteomes" id="UP000010472"/>
    </source>
</evidence>